<reference evidence="3" key="2">
    <citation type="submission" date="2025-08" db="UniProtKB">
        <authorList>
            <consortium name="Ensembl"/>
        </authorList>
    </citation>
    <scope>IDENTIFICATION</scope>
</reference>
<accession>A0A8C7V398</accession>
<keyword evidence="2" id="KW-0812">Transmembrane</keyword>
<evidence type="ECO:0000313" key="3">
    <source>
        <dbReference type="Ensembl" id="ENSOMYP00000102060.2"/>
    </source>
</evidence>
<keyword evidence="2" id="KW-0472">Membrane</keyword>
<evidence type="ECO:0000256" key="2">
    <source>
        <dbReference type="SAM" id="Phobius"/>
    </source>
</evidence>
<keyword evidence="4" id="KW-1185">Reference proteome</keyword>
<dbReference type="Ensembl" id="ENSOMYT00000110691.2">
    <property type="protein sequence ID" value="ENSOMYP00000102060.2"/>
    <property type="gene ID" value="ENSOMYG00000046026.2"/>
</dbReference>
<dbReference type="Proteomes" id="UP000694395">
    <property type="component" value="Chromosome 15"/>
</dbReference>
<feature type="transmembrane region" description="Helical" evidence="2">
    <location>
        <begin position="102"/>
        <end position="119"/>
    </location>
</feature>
<sequence>KSKSSSNFLSPTTPPHSSHRHEHLRARAGLFFSFMTFNWLTPLAVHAHRKGQLQLEDVWVVSQFESCKVNRHRLAGLWEERRVKGDEASLCGVVWAFCRTRLLLSILCLMVTQLAGFSGPVRHNRSPDTRLNPNITLLILCAFYIYCTFRRICLQRNLKKLWIHSVT</sequence>
<feature type="transmembrane region" description="Helical" evidence="2">
    <location>
        <begin position="131"/>
        <end position="149"/>
    </location>
</feature>
<evidence type="ECO:0000256" key="1">
    <source>
        <dbReference type="SAM" id="MobiDB-lite"/>
    </source>
</evidence>
<dbReference type="GeneTree" id="ENSGT00940000155470"/>
<evidence type="ECO:0000313" key="4">
    <source>
        <dbReference type="Proteomes" id="UP000694395"/>
    </source>
</evidence>
<organism evidence="3 4">
    <name type="scientific">Oncorhynchus mykiss</name>
    <name type="common">Rainbow trout</name>
    <name type="synonym">Salmo gairdneri</name>
    <dbReference type="NCBI Taxonomy" id="8022"/>
    <lineage>
        <taxon>Eukaryota</taxon>
        <taxon>Metazoa</taxon>
        <taxon>Chordata</taxon>
        <taxon>Craniata</taxon>
        <taxon>Vertebrata</taxon>
        <taxon>Euteleostomi</taxon>
        <taxon>Actinopterygii</taxon>
        <taxon>Neopterygii</taxon>
        <taxon>Teleostei</taxon>
        <taxon>Protacanthopterygii</taxon>
        <taxon>Salmoniformes</taxon>
        <taxon>Salmonidae</taxon>
        <taxon>Salmoninae</taxon>
        <taxon>Oncorhynchus</taxon>
    </lineage>
</organism>
<protein>
    <submittedName>
        <fullName evidence="3">Uncharacterized protein</fullName>
    </submittedName>
</protein>
<reference evidence="3" key="1">
    <citation type="submission" date="2020-07" db="EMBL/GenBank/DDBJ databases">
        <title>A long reads based de novo assembly of the rainbow trout Arlee double haploid line genome.</title>
        <authorList>
            <person name="Gao G."/>
            <person name="Palti Y."/>
        </authorList>
    </citation>
    <scope>NUCLEOTIDE SEQUENCE [LARGE SCALE GENOMIC DNA]</scope>
</reference>
<proteinExistence type="predicted"/>
<name>A0A8C7V398_ONCMY</name>
<reference evidence="3" key="3">
    <citation type="submission" date="2025-09" db="UniProtKB">
        <authorList>
            <consortium name="Ensembl"/>
        </authorList>
    </citation>
    <scope>IDENTIFICATION</scope>
</reference>
<feature type="region of interest" description="Disordered" evidence="1">
    <location>
        <begin position="1"/>
        <end position="21"/>
    </location>
</feature>
<dbReference type="AlphaFoldDB" id="A0A8C7V398"/>
<feature type="compositionally biased region" description="Polar residues" evidence="1">
    <location>
        <begin position="1"/>
        <end position="11"/>
    </location>
</feature>
<keyword evidence="2" id="KW-1133">Transmembrane helix</keyword>